<reference evidence="1 2" key="1">
    <citation type="submission" date="2013-11" db="EMBL/GenBank/DDBJ databases">
        <title>Genome sequencing of Streptococcus mitis strains.</title>
        <authorList>
            <person name="Ikryannikova L.N."/>
            <person name="Ilina E.N."/>
            <person name="Kostryukova E.S."/>
            <person name="Karpova I.Y."/>
            <person name="Semashko T.A."/>
            <person name="Larin A.K."/>
            <person name="Ischenko D.S."/>
            <person name="Savinova T.A."/>
            <person name="Dubovickaya V.A."/>
            <person name="Sidorenko S.V."/>
            <person name="Govorun V.M."/>
        </authorList>
    </citation>
    <scope>NUCLEOTIDE SEQUENCE [LARGE SCALE GENOMIC DNA]</scope>
    <source>
        <strain evidence="1 2">21/39</strain>
    </source>
</reference>
<dbReference type="Proteomes" id="UP000018717">
    <property type="component" value="Unassembled WGS sequence"/>
</dbReference>
<proteinExistence type="predicted"/>
<evidence type="ECO:0000313" key="1">
    <source>
        <dbReference type="EMBL" id="ETD95582.1"/>
    </source>
</evidence>
<name>V8I5K7_STRMT</name>
<dbReference type="EMBL" id="AYRR01000010">
    <property type="protein sequence ID" value="ETD95582.1"/>
    <property type="molecule type" value="Genomic_DNA"/>
</dbReference>
<gene>
    <name evidence="1" type="ORF">U757_08155</name>
</gene>
<comment type="caution">
    <text evidence="1">The sequence shown here is derived from an EMBL/GenBank/DDBJ whole genome shotgun (WGS) entry which is preliminary data.</text>
</comment>
<organism evidence="1 2">
    <name type="scientific">Streptococcus mitis 21/39</name>
    <dbReference type="NCBI Taxonomy" id="1415765"/>
    <lineage>
        <taxon>Bacteria</taxon>
        <taxon>Bacillati</taxon>
        <taxon>Bacillota</taxon>
        <taxon>Bacilli</taxon>
        <taxon>Lactobacillales</taxon>
        <taxon>Streptococcaceae</taxon>
        <taxon>Streptococcus</taxon>
        <taxon>Streptococcus mitis group</taxon>
    </lineage>
</organism>
<evidence type="ECO:0000313" key="2">
    <source>
        <dbReference type="Proteomes" id="UP000018717"/>
    </source>
</evidence>
<protein>
    <submittedName>
        <fullName evidence="1">Uncharacterized protein</fullName>
    </submittedName>
</protein>
<accession>V8I5K7</accession>
<dbReference type="AlphaFoldDB" id="V8I5K7"/>
<sequence>MSNPSPLFDKSDIIKGYRQALSACYIIVEFLGLNIKRQVIGMANVIFTKHFLKHRRGS</sequence>